<protein>
    <recommendedName>
        <fullName evidence="1">DUF8129 domain-containing protein</fullName>
    </recommendedName>
</protein>
<reference evidence="2 3" key="1">
    <citation type="submission" date="2016-10" db="EMBL/GenBank/DDBJ databases">
        <authorList>
            <person name="de Groot N.N."/>
        </authorList>
    </citation>
    <scope>NUCLEOTIDE SEQUENCE [LARGE SCALE GENOMIC DNA]</scope>
    <source>
        <strain evidence="2 3">CGMCC 1.10457</strain>
    </source>
</reference>
<gene>
    <name evidence="2" type="ORF">SAMN05216559_3594</name>
</gene>
<keyword evidence="3" id="KW-1185">Reference proteome</keyword>
<dbReference type="InterPro" id="IPR058442">
    <property type="entry name" value="DUF8129"/>
</dbReference>
<evidence type="ECO:0000259" key="1">
    <source>
        <dbReference type="Pfam" id="PF26450"/>
    </source>
</evidence>
<feature type="domain" description="DUF8129" evidence="1">
    <location>
        <begin position="39"/>
        <end position="92"/>
    </location>
</feature>
<accession>A0A1I6M289</accession>
<dbReference type="EMBL" id="FOZK01000004">
    <property type="protein sequence ID" value="SFS09829.1"/>
    <property type="molecule type" value="Genomic_DNA"/>
</dbReference>
<evidence type="ECO:0000313" key="2">
    <source>
        <dbReference type="EMBL" id="SFS09829.1"/>
    </source>
</evidence>
<dbReference type="Proteomes" id="UP000199062">
    <property type="component" value="Unassembled WGS sequence"/>
</dbReference>
<organism evidence="2 3">
    <name type="scientific">Halomicrobium zhouii</name>
    <dbReference type="NCBI Taxonomy" id="767519"/>
    <lineage>
        <taxon>Archaea</taxon>
        <taxon>Methanobacteriati</taxon>
        <taxon>Methanobacteriota</taxon>
        <taxon>Stenosarchaea group</taxon>
        <taxon>Halobacteria</taxon>
        <taxon>Halobacteriales</taxon>
        <taxon>Haloarculaceae</taxon>
        <taxon>Halomicrobium</taxon>
    </lineage>
</organism>
<dbReference type="STRING" id="767519.SAMN05216559_3594"/>
<dbReference type="AlphaFoldDB" id="A0A1I6M289"/>
<evidence type="ECO:0000313" key="3">
    <source>
        <dbReference type="Proteomes" id="UP000199062"/>
    </source>
</evidence>
<dbReference type="Pfam" id="PF26450">
    <property type="entry name" value="DUF8129"/>
    <property type="match status" value="1"/>
</dbReference>
<name>A0A1I6M289_9EURY</name>
<proteinExistence type="predicted"/>
<sequence>MSSVRGLAALLAVSLRSVVVDHKQLNLSLSRFARTEDQSDSLILLCVQLIKAAVNCIDDIETIQEYVGYENGHQQRLPVILLFKHRAEEIRDD</sequence>